<evidence type="ECO:0000256" key="1">
    <source>
        <dbReference type="ARBA" id="ARBA00022737"/>
    </source>
</evidence>
<accession>A0AAW0FD20</accession>
<dbReference type="InterPro" id="IPR055430">
    <property type="entry name" value="HAT_Syf1_CNRKL1_C"/>
</dbReference>
<sequence>MLNDKQFKLAQLITVTLDFVKFEISRNQFNRLGNPEMESIKNVWNQWEKFELEYGNELTFKEMLRYKRVIVKDFENDVVIKESINPMGFVKSKNAITPTENAENPDAIDLDMDM</sequence>
<evidence type="ECO:0000313" key="4">
    <source>
        <dbReference type="Proteomes" id="UP001385951"/>
    </source>
</evidence>
<dbReference type="Proteomes" id="UP001385951">
    <property type="component" value="Unassembled WGS sequence"/>
</dbReference>
<evidence type="ECO:0000259" key="2">
    <source>
        <dbReference type="Pfam" id="PF23231"/>
    </source>
</evidence>
<dbReference type="Pfam" id="PF23231">
    <property type="entry name" value="HAT_Syf1_CNRKL1_C"/>
    <property type="match status" value="1"/>
</dbReference>
<evidence type="ECO:0000313" key="3">
    <source>
        <dbReference type="EMBL" id="KAK7679410.1"/>
    </source>
</evidence>
<keyword evidence="4" id="KW-1185">Reference proteome</keyword>
<proteinExistence type="predicted"/>
<reference evidence="3 4" key="1">
    <citation type="submission" date="2022-09" db="EMBL/GenBank/DDBJ databases">
        <authorList>
            <person name="Palmer J.M."/>
        </authorList>
    </citation>
    <scope>NUCLEOTIDE SEQUENCE [LARGE SCALE GENOMIC DNA]</scope>
    <source>
        <strain evidence="3 4">DSM 7382</strain>
    </source>
</reference>
<organism evidence="3 4">
    <name type="scientific">Cerrena zonata</name>
    <dbReference type="NCBI Taxonomy" id="2478898"/>
    <lineage>
        <taxon>Eukaryota</taxon>
        <taxon>Fungi</taxon>
        <taxon>Dikarya</taxon>
        <taxon>Basidiomycota</taxon>
        <taxon>Agaricomycotina</taxon>
        <taxon>Agaricomycetes</taxon>
        <taxon>Polyporales</taxon>
        <taxon>Cerrenaceae</taxon>
        <taxon>Cerrena</taxon>
    </lineage>
</organism>
<keyword evidence="1" id="KW-0677">Repeat</keyword>
<dbReference type="EMBL" id="JASBNA010000060">
    <property type="protein sequence ID" value="KAK7679410.1"/>
    <property type="molecule type" value="Genomic_DNA"/>
</dbReference>
<name>A0AAW0FD20_9APHY</name>
<feature type="domain" description="Pre-mRNA-splicing factor Syf1/CRNKL1-like C-terminal HAT-repeats" evidence="2">
    <location>
        <begin position="34"/>
        <end position="82"/>
    </location>
</feature>
<gene>
    <name evidence="3" type="ORF">QCA50_017630</name>
</gene>
<protein>
    <recommendedName>
        <fullName evidence="2">Pre-mRNA-splicing factor Syf1/CRNKL1-like C-terminal HAT-repeats domain-containing protein</fullName>
    </recommendedName>
</protein>
<dbReference type="AlphaFoldDB" id="A0AAW0FD20"/>
<comment type="caution">
    <text evidence="3">The sequence shown here is derived from an EMBL/GenBank/DDBJ whole genome shotgun (WGS) entry which is preliminary data.</text>
</comment>